<evidence type="ECO:0000313" key="3">
    <source>
        <dbReference type="Proteomes" id="UP001597373"/>
    </source>
</evidence>
<feature type="non-terminal residue" evidence="2">
    <location>
        <position position="1"/>
    </location>
</feature>
<proteinExistence type="predicted"/>
<keyword evidence="3" id="KW-1185">Reference proteome</keyword>
<evidence type="ECO:0000313" key="2">
    <source>
        <dbReference type="EMBL" id="MFD2260596.1"/>
    </source>
</evidence>
<protein>
    <submittedName>
        <fullName evidence="2">Uncharacterized protein</fullName>
    </submittedName>
</protein>
<dbReference type="RefSeq" id="WP_378188662.1">
    <property type="nucleotide sequence ID" value="NZ_JBHUIR010000047.1"/>
</dbReference>
<evidence type="ECO:0000256" key="1">
    <source>
        <dbReference type="SAM" id="MobiDB-lite"/>
    </source>
</evidence>
<organism evidence="2 3">
    <name type="scientific">Chelativorans composti</name>
    <dbReference type="NCBI Taxonomy" id="768533"/>
    <lineage>
        <taxon>Bacteria</taxon>
        <taxon>Pseudomonadati</taxon>
        <taxon>Pseudomonadota</taxon>
        <taxon>Alphaproteobacteria</taxon>
        <taxon>Hyphomicrobiales</taxon>
        <taxon>Phyllobacteriaceae</taxon>
        <taxon>Chelativorans</taxon>
    </lineage>
</organism>
<dbReference type="EMBL" id="JBHUIR010000047">
    <property type="protein sequence ID" value="MFD2260596.1"/>
    <property type="molecule type" value="Genomic_DNA"/>
</dbReference>
<feature type="region of interest" description="Disordered" evidence="1">
    <location>
        <begin position="1"/>
        <end position="20"/>
    </location>
</feature>
<sequence>PRWRHDHHCTNNQIGPVRGGRSRAAADRLYCYRDLVDEHIDKAERAYAAGETATEFVQWFGEKYDLIPASSLRTF</sequence>
<comment type="caution">
    <text evidence="2">The sequence shown here is derived from an EMBL/GenBank/DDBJ whole genome shotgun (WGS) entry which is preliminary data.</text>
</comment>
<name>A0ABW5DKS9_9HYPH</name>
<accession>A0ABW5DKS9</accession>
<gene>
    <name evidence="2" type="ORF">ACFSMZ_12595</name>
</gene>
<dbReference type="Proteomes" id="UP001597373">
    <property type="component" value="Unassembled WGS sequence"/>
</dbReference>
<reference evidence="3" key="1">
    <citation type="journal article" date="2019" name="Int. J. Syst. Evol. Microbiol.">
        <title>The Global Catalogue of Microorganisms (GCM) 10K type strain sequencing project: providing services to taxonomists for standard genome sequencing and annotation.</title>
        <authorList>
            <consortium name="The Broad Institute Genomics Platform"/>
            <consortium name="The Broad Institute Genome Sequencing Center for Infectious Disease"/>
            <person name="Wu L."/>
            <person name="Ma J."/>
        </authorList>
    </citation>
    <scope>NUCLEOTIDE SEQUENCE [LARGE SCALE GENOMIC DNA]</scope>
    <source>
        <strain evidence="3">KCTC 23707</strain>
    </source>
</reference>